<dbReference type="Pfam" id="PF04214">
    <property type="entry name" value="DUF411"/>
    <property type="match status" value="1"/>
</dbReference>
<dbReference type="Proteomes" id="UP000215148">
    <property type="component" value="Chromosome 1"/>
</dbReference>
<dbReference type="RefSeq" id="WP_010319397.1">
    <property type="nucleotide sequence ID" value="NZ_CAWNHI010000001.1"/>
</dbReference>
<proteinExistence type="predicted"/>
<evidence type="ECO:0000313" key="3">
    <source>
        <dbReference type="Proteomes" id="UP000215148"/>
    </source>
</evidence>
<accession>A0A223MZ50</accession>
<dbReference type="AlphaFoldDB" id="A0A223MZ50"/>
<organism evidence="2 3">
    <name type="scientific">Vibrio qinghaiensis</name>
    <dbReference type="NCBI Taxonomy" id="2025808"/>
    <lineage>
        <taxon>Bacteria</taxon>
        <taxon>Pseudomonadati</taxon>
        <taxon>Pseudomonadota</taxon>
        <taxon>Gammaproteobacteria</taxon>
        <taxon>Vibrionales</taxon>
        <taxon>Vibrionaceae</taxon>
        <taxon>Vibrio</taxon>
    </lineage>
</organism>
<keyword evidence="3" id="KW-1185">Reference proteome</keyword>
<gene>
    <name evidence="2" type="ORF">CCZ37_09710</name>
</gene>
<sequence length="149" mass="16100">MKMITAAMLSTLSLISYSAFATVTEVTNYKSPYCGCCTEWSTHMQQAGFKVNDQLQEDMTAIKQQLGITPKLASCHTAVIDGYVFEGHIPATDIQAFLANPPKNAKGLAAPGMPIGSPGMESGDKKEAYSVFAFNEQGQVFEFAHHEGN</sequence>
<feature type="chain" id="PRO_5011307548" evidence="1">
    <location>
        <begin position="22"/>
        <end position="149"/>
    </location>
</feature>
<protein>
    <submittedName>
        <fullName evidence="2">Copper amine oxidase</fullName>
    </submittedName>
</protein>
<feature type="signal peptide" evidence="1">
    <location>
        <begin position="1"/>
        <end position="21"/>
    </location>
</feature>
<dbReference type="InterPro" id="IPR007332">
    <property type="entry name" value="DUF411"/>
</dbReference>
<reference evidence="2 3" key="1">
    <citation type="submission" date="2017-08" db="EMBL/GenBank/DDBJ databases">
        <title>The Vibrio qinghaiensis sp.-Q67 is a luminous bacteria isolated firstly from Qinghai lake, Qinghai province, China, which has been proved to be very sensitive to detect environmental and food pollutants. Therefore, complete genome analysis of V. qinghaiensis sp.-Q67 highlights the potential application of this strain on detection of hazards in the contaminated environments.</title>
        <authorList>
            <person name="Gong L."/>
        </authorList>
    </citation>
    <scope>NUCLEOTIDE SEQUENCE [LARGE SCALE GENOMIC DNA]</scope>
    <source>
        <strain evidence="2 3">Q67</strain>
    </source>
</reference>
<name>A0A223MZ50_9VIBR</name>
<dbReference type="KEGG" id="vqi:CCZ37_09710"/>
<dbReference type="SUPFAM" id="SSF52833">
    <property type="entry name" value="Thioredoxin-like"/>
    <property type="match status" value="1"/>
</dbReference>
<evidence type="ECO:0000313" key="2">
    <source>
        <dbReference type="EMBL" id="ASU22845.1"/>
    </source>
</evidence>
<dbReference type="InterPro" id="IPR036249">
    <property type="entry name" value="Thioredoxin-like_sf"/>
</dbReference>
<evidence type="ECO:0000256" key="1">
    <source>
        <dbReference type="SAM" id="SignalP"/>
    </source>
</evidence>
<dbReference type="EMBL" id="CP022741">
    <property type="protein sequence ID" value="ASU22845.1"/>
    <property type="molecule type" value="Genomic_DNA"/>
</dbReference>
<keyword evidence="1" id="KW-0732">Signal</keyword>